<feature type="transmembrane region" description="Helical" evidence="1">
    <location>
        <begin position="6"/>
        <end position="24"/>
    </location>
</feature>
<dbReference type="InterPro" id="IPR002656">
    <property type="entry name" value="Acyl_transf_3_dom"/>
</dbReference>
<sequence length="400" mass="46524">MREYLMYNYVFFFIVLSAVIFIYSKVKAFRFLDEHGASRDSNLDGLRAFLAMFVFYHHLMLNYHIIATGKGPYTESTFFNNLGSIGVSIFFMITGYLFWGKIRNNNEINWLSLFSSRLFRIGPLYLFLMAAYCSLVLFKIDFVITYANLENFKSQLSTLFFLGMDSPSYAFMNRSEFLRGIGQTWTLFYEWLFYFSLPILSLITLKKGITATLVCSFVFLCLINNEINGYFFTKLFLLGMLSYEFKQLKNISFEGNKTLTSMITLSLIFMSMYFSNGEHVYNNSSAVCLGFAFLLIVRGCNVFGILNSTGATRIGSMSYSIYMTHGMILSNLFYTDFFKRLIDRSELYMWLYTAIAFIICLSISMLTYQFIERKGIEMGKIFYQIINNKYLSKPEEIKAP</sequence>
<feature type="transmembrane region" description="Helical" evidence="1">
    <location>
        <begin position="45"/>
        <end position="66"/>
    </location>
</feature>
<keyword evidence="1" id="KW-0472">Membrane</keyword>
<feature type="domain" description="Acyltransferase 3" evidence="2">
    <location>
        <begin position="42"/>
        <end position="368"/>
    </location>
</feature>
<keyword evidence="1" id="KW-0812">Transmembrane</keyword>
<dbReference type="Pfam" id="PF01757">
    <property type="entry name" value="Acyl_transf_3"/>
    <property type="match status" value="1"/>
</dbReference>
<keyword evidence="1" id="KW-1133">Transmembrane helix</keyword>
<proteinExistence type="predicted"/>
<organism evidence="3">
    <name type="scientific">Salmonella enterica subsp. enterica serovar Weslaco</name>
    <dbReference type="NCBI Taxonomy" id="1243597"/>
    <lineage>
        <taxon>Bacteria</taxon>
        <taxon>Pseudomonadati</taxon>
        <taxon>Pseudomonadota</taxon>
        <taxon>Gammaproteobacteria</taxon>
        <taxon>Enterobacterales</taxon>
        <taxon>Enterobacteriaceae</taxon>
        <taxon>Salmonella</taxon>
    </lineage>
</organism>
<comment type="caution">
    <text evidence="3">The sequence shown here is derived from an EMBL/GenBank/DDBJ whole genome shotgun (WGS) entry which is preliminary data.</text>
</comment>
<dbReference type="PANTHER" id="PTHR23028">
    <property type="entry name" value="ACETYLTRANSFERASE"/>
    <property type="match status" value="1"/>
</dbReference>
<evidence type="ECO:0000313" key="3">
    <source>
        <dbReference type="EMBL" id="EBZ6054038.1"/>
    </source>
</evidence>
<feature type="transmembrane region" description="Helical" evidence="1">
    <location>
        <begin position="281"/>
        <end position="306"/>
    </location>
</feature>
<feature type="transmembrane region" description="Helical" evidence="1">
    <location>
        <begin position="318"/>
        <end position="335"/>
    </location>
</feature>
<feature type="transmembrane region" description="Helical" evidence="1">
    <location>
        <begin position="118"/>
        <end position="140"/>
    </location>
</feature>
<keyword evidence="3" id="KW-0012">Acyltransferase</keyword>
<evidence type="ECO:0000256" key="1">
    <source>
        <dbReference type="SAM" id="Phobius"/>
    </source>
</evidence>
<dbReference type="GO" id="GO:0016020">
    <property type="term" value="C:membrane"/>
    <property type="evidence" value="ECO:0007669"/>
    <property type="project" value="TreeGrafter"/>
</dbReference>
<accession>A0A5X3P885</accession>
<feature type="transmembrane region" description="Helical" evidence="1">
    <location>
        <begin position="211"/>
        <end position="237"/>
    </location>
</feature>
<gene>
    <name evidence="3" type="ORF">D2118_21905</name>
</gene>
<feature type="transmembrane region" description="Helical" evidence="1">
    <location>
        <begin position="184"/>
        <end position="205"/>
    </location>
</feature>
<dbReference type="EMBL" id="AAHRRA010000033">
    <property type="protein sequence ID" value="EBZ6054038.1"/>
    <property type="molecule type" value="Genomic_DNA"/>
</dbReference>
<dbReference type="InterPro" id="IPR050879">
    <property type="entry name" value="Acyltransferase_3"/>
</dbReference>
<dbReference type="PANTHER" id="PTHR23028:SF53">
    <property type="entry name" value="ACYL_TRANSF_3 DOMAIN-CONTAINING PROTEIN"/>
    <property type="match status" value="1"/>
</dbReference>
<dbReference type="GO" id="GO:0000271">
    <property type="term" value="P:polysaccharide biosynthetic process"/>
    <property type="evidence" value="ECO:0007669"/>
    <property type="project" value="TreeGrafter"/>
</dbReference>
<protein>
    <submittedName>
        <fullName evidence="3">Acyltransferase</fullName>
    </submittedName>
</protein>
<dbReference type="AlphaFoldDB" id="A0A5X3P885"/>
<feature type="transmembrane region" description="Helical" evidence="1">
    <location>
        <begin position="258"/>
        <end position="275"/>
    </location>
</feature>
<feature type="transmembrane region" description="Helical" evidence="1">
    <location>
        <begin position="78"/>
        <end position="98"/>
    </location>
</feature>
<keyword evidence="3" id="KW-0808">Transferase</keyword>
<evidence type="ECO:0000259" key="2">
    <source>
        <dbReference type="Pfam" id="PF01757"/>
    </source>
</evidence>
<feature type="transmembrane region" description="Helical" evidence="1">
    <location>
        <begin position="347"/>
        <end position="371"/>
    </location>
</feature>
<name>A0A5X3P885_SALET</name>
<dbReference type="GO" id="GO:0016747">
    <property type="term" value="F:acyltransferase activity, transferring groups other than amino-acyl groups"/>
    <property type="evidence" value="ECO:0007669"/>
    <property type="project" value="InterPro"/>
</dbReference>
<reference evidence="3" key="1">
    <citation type="submission" date="2018-10" db="EMBL/GenBank/DDBJ databases">
        <authorList>
            <consortium name="GenomeTrakr network: Whole genome sequencing for foodborne pathogen traceback"/>
        </authorList>
    </citation>
    <scope>NUCLEOTIDE SEQUENCE</scope>
    <source>
        <strain evidence="3">FDA00013435</strain>
    </source>
</reference>